<feature type="transmembrane region" description="Helical" evidence="11">
    <location>
        <begin position="742"/>
        <end position="775"/>
    </location>
</feature>
<dbReference type="Gene3D" id="2.60.40.10">
    <property type="entry name" value="Immunoglobulins"/>
    <property type="match status" value="7"/>
</dbReference>
<gene>
    <name evidence="14" type="ORF">LSTR_LSTR009206</name>
</gene>
<keyword evidence="3" id="KW-0732">Signal</keyword>
<keyword evidence="9" id="KW-0325">Glycoprotein</keyword>
<evidence type="ECO:0000256" key="4">
    <source>
        <dbReference type="ARBA" id="ARBA00022737"/>
    </source>
</evidence>
<dbReference type="STRING" id="195883.A0A482WRY2"/>
<dbReference type="SMART" id="SM00060">
    <property type="entry name" value="FN3"/>
    <property type="match status" value="2"/>
</dbReference>
<organism evidence="14 15">
    <name type="scientific">Laodelphax striatellus</name>
    <name type="common">Small brown planthopper</name>
    <name type="synonym">Delphax striatella</name>
    <dbReference type="NCBI Taxonomy" id="195883"/>
    <lineage>
        <taxon>Eukaryota</taxon>
        <taxon>Metazoa</taxon>
        <taxon>Ecdysozoa</taxon>
        <taxon>Arthropoda</taxon>
        <taxon>Hexapoda</taxon>
        <taxon>Insecta</taxon>
        <taxon>Pterygota</taxon>
        <taxon>Neoptera</taxon>
        <taxon>Paraneoptera</taxon>
        <taxon>Hemiptera</taxon>
        <taxon>Auchenorrhyncha</taxon>
        <taxon>Fulgoroidea</taxon>
        <taxon>Delphacidae</taxon>
        <taxon>Criomorphinae</taxon>
        <taxon>Laodelphax</taxon>
    </lineage>
</organism>
<dbReference type="GO" id="GO:0007155">
    <property type="term" value="P:cell adhesion"/>
    <property type="evidence" value="ECO:0007669"/>
    <property type="project" value="UniProtKB-KW"/>
</dbReference>
<keyword evidence="15" id="KW-1185">Reference proteome</keyword>
<dbReference type="InterPro" id="IPR013106">
    <property type="entry name" value="Ig_V-set"/>
</dbReference>
<dbReference type="PROSITE" id="PS50853">
    <property type="entry name" value="FN3"/>
    <property type="match status" value="2"/>
</dbReference>
<evidence type="ECO:0000256" key="10">
    <source>
        <dbReference type="ARBA" id="ARBA00023319"/>
    </source>
</evidence>
<dbReference type="InterPro" id="IPR003598">
    <property type="entry name" value="Ig_sub2"/>
</dbReference>
<evidence type="ECO:0000313" key="14">
    <source>
        <dbReference type="EMBL" id="RZF35790.1"/>
    </source>
</evidence>
<proteinExistence type="predicted"/>
<dbReference type="PANTHER" id="PTHR12231:SF269">
    <property type="entry name" value="FASCILIN 2-LIKE PROTEIN"/>
    <property type="match status" value="1"/>
</dbReference>
<dbReference type="InterPro" id="IPR051170">
    <property type="entry name" value="Neural/epithelial_adhesion"/>
</dbReference>
<feature type="domain" description="Ig-like" evidence="12">
    <location>
        <begin position="22"/>
        <end position="111"/>
    </location>
</feature>
<dbReference type="SUPFAM" id="SSF48726">
    <property type="entry name" value="Immunoglobulin"/>
    <property type="match status" value="5"/>
</dbReference>
<keyword evidence="7 11" id="KW-0472">Membrane</keyword>
<name>A0A482WRY2_LAOST</name>
<dbReference type="Pfam" id="PF13927">
    <property type="entry name" value="Ig_3"/>
    <property type="match status" value="2"/>
</dbReference>
<keyword evidence="2 11" id="KW-0812">Transmembrane</keyword>
<evidence type="ECO:0000259" key="13">
    <source>
        <dbReference type="PROSITE" id="PS50853"/>
    </source>
</evidence>
<feature type="domain" description="Fibronectin type-III" evidence="13">
    <location>
        <begin position="506"/>
        <end position="609"/>
    </location>
</feature>
<evidence type="ECO:0008006" key="16">
    <source>
        <dbReference type="Google" id="ProtNLM"/>
    </source>
</evidence>
<keyword evidence="10" id="KW-0393">Immunoglobulin domain</keyword>
<dbReference type="Proteomes" id="UP000291343">
    <property type="component" value="Unassembled WGS sequence"/>
</dbReference>
<dbReference type="GO" id="GO:0043005">
    <property type="term" value="C:neuron projection"/>
    <property type="evidence" value="ECO:0007669"/>
    <property type="project" value="TreeGrafter"/>
</dbReference>
<dbReference type="InterPro" id="IPR013098">
    <property type="entry name" value="Ig_I-set"/>
</dbReference>
<dbReference type="AlphaFoldDB" id="A0A482WRY2"/>
<dbReference type="InterPro" id="IPR007110">
    <property type="entry name" value="Ig-like_dom"/>
</dbReference>
<feature type="domain" description="Ig-like" evidence="12">
    <location>
        <begin position="213"/>
        <end position="303"/>
    </location>
</feature>
<evidence type="ECO:0000256" key="1">
    <source>
        <dbReference type="ARBA" id="ARBA00004167"/>
    </source>
</evidence>
<dbReference type="SMART" id="SM00406">
    <property type="entry name" value="IGv"/>
    <property type="match status" value="2"/>
</dbReference>
<evidence type="ECO:0000256" key="11">
    <source>
        <dbReference type="SAM" id="Phobius"/>
    </source>
</evidence>
<dbReference type="FunFam" id="2.60.40.10:FF:000017">
    <property type="entry name" value="Down syndrome cell adhesion molecule b"/>
    <property type="match status" value="1"/>
</dbReference>
<feature type="domain" description="Ig-like" evidence="12">
    <location>
        <begin position="308"/>
        <end position="408"/>
    </location>
</feature>
<dbReference type="InterPro" id="IPR036116">
    <property type="entry name" value="FN3_sf"/>
</dbReference>
<dbReference type="PROSITE" id="PS50835">
    <property type="entry name" value="IG_LIKE"/>
    <property type="match status" value="5"/>
</dbReference>
<dbReference type="InterPro" id="IPR036179">
    <property type="entry name" value="Ig-like_dom_sf"/>
</dbReference>
<comment type="caution">
    <text evidence="14">The sequence shown here is derived from an EMBL/GenBank/DDBJ whole genome shotgun (WGS) entry which is preliminary data.</text>
</comment>
<protein>
    <recommendedName>
        <fullName evidence="16">Fasciclin-2</fullName>
    </recommendedName>
</protein>
<dbReference type="GO" id="GO:0005886">
    <property type="term" value="C:plasma membrane"/>
    <property type="evidence" value="ECO:0007669"/>
    <property type="project" value="UniProtKB-ARBA"/>
</dbReference>
<dbReference type="SMR" id="A0A482WRY2"/>
<feature type="domain" description="Fibronectin type-III" evidence="13">
    <location>
        <begin position="623"/>
        <end position="727"/>
    </location>
</feature>
<feature type="domain" description="Ig-like" evidence="12">
    <location>
        <begin position="117"/>
        <end position="206"/>
    </location>
</feature>
<dbReference type="InterPro" id="IPR013783">
    <property type="entry name" value="Ig-like_fold"/>
</dbReference>
<dbReference type="CDD" id="cd00063">
    <property type="entry name" value="FN3"/>
    <property type="match status" value="2"/>
</dbReference>
<reference evidence="14 15" key="1">
    <citation type="journal article" date="2017" name="Gigascience">
        <title>Genome sequence of the small brown planthopper, Laodelphax striatellus.</title>
        <authorList>
            <person name="Zhu J."/>
            <person name="Jiang F."/>
            <person name="Wang X."/>
            <person name="Yang P."/>
            <person name="Bao Y."/>
            <person name="Zhao W."/>
            <person name="Wang W."/>
            <person name="Lu H."/>
            <person name="Wang Q."/>
            <person name="Cui N."/>
            <person name="Li J."/>
            <person name="Chen X."/>
            <person name="Luo L."/>
            <person name="Yu J."/>
            <person name="Kang L."/>
            <person name="Cui F."/>
        </authorList>
    </citation>
    <scope>NUCLEOTIDE SEQUENCE [LARGE SCALE GENOMIC DNA]</scope>
    <source>
        <strain evidence="14">Lst14</strain>
    </source>
</reference>
<dbReference type="SMART" id="SM00409">
    <property type="entry name" value="IG"/>
    <property type="match status" value="5"/>
</dbReference>
<keyword evidence="4" id="KW-0677">Repeat</keyword>
<keyword evidence="5" id="KW-0130">Cell adhesion</keyword>
<dbReference type="EMBL" id="QKKF02027490">
    <property type="protein sequence ID" value="RZF35790.1"/>
    <property type="molecule type" value="Genomic_DNA"/>
</dbReference>
<evidence type="ECO:0000256" key="8">
    <source>
        <dbReference type="ARBA" id="ARBA00023157"/>
    </source>
</evidence>
<dbReference type="Pfam" id="PF00041">
    <property type="entry name" value="fn3"/>
    <property type="match status" value="1"/>
</dbReference>
<evidence type="ECO:0000256" key="9">
    <source>
        <dbReference type="ARBA" id="ARBA00023180"/>
    </source>
</evidence>
<dbReference type="InterPro" id="IPR003961">
    <property type="entry name" value="FN3_dom"/>
</dbReference>
<evidence type="ECO:0000256" key="5">
    <source>
        <dbReference type="ARBA" id="ARBA00022889"/>
    </source>
</evidence>
<evidence type="ECO:0000259" key="12">
    <source>
        <dbReference type="PROSITE" id="PS50835"/>
    </source>
</evidence>
<keyword evidence="8" id="KW-1015">Disulfide bond</keyword>
<dbReference type="InterPro" id="IPR009138">
    <property type="entry name" value="Neural_cell_adh"/>
</dbReference>
<dbReference type="SUPFAM" id="SSF49265">
    <property type="entry name" value="Fibronectin type III"/>
    <property type="match status" value="1"/>
</dbReference>
<dbReference type="InParanoid" id="A0A482WRY2"/>
<dbReference type="PRINTS" id="PR01838">
    <property type="entry name" value="NCAMFAMILY"/>
</dbReference>
<feature type="domain" description="Ig-like" evidence="12">
    <location>
        <begin position="413"/>
        <end position="502"/>
    </location>
</feature>
<comment type="subcellular location">
    <subcellularLocation>
        <location evidence="1">Membrane</location>
        <topology evidence="1">Single-pass membrane protein</topology>
    </subcellularLocation>
</comment>
<dbReference type="SMART" id="SM00408">
    <property type="entry name" value="IGc2"/>
    <property type="match status" value="5"/>
</dbReference>
<dbReference type="InterPro" id="IPR003599">
    <property type="entry name" value="Ig_sub"/>
</dbReference>
<sequence>MKPKIGLCFVSLTNAVELVIKPSENVQKKAVGKTLLLTCNLEGGDYSLLSEFEWRDPFNQVINSEMRRVIMPMTTERWADNKLALIIPQMKEEGSGNYTCSGVYAKSQKLTKSVTLQTFVSITWEDAPQEQNAIVNKDFKIKCRVTANPSPVVNWMKNDEPLTTNEHYVIEADGMVIRQVTEADDGYYKCRASVVDTGEIESRSIKVEVFTLPSFESTELIRKEVVEGETINIPCQASGKPPPTYTWIKSNTKQDLSVIGDRYAVNEITGVLTITNLRKEDTGDYICEARNGAGFVTRPVNLLVIVKPTVYEIRNISIPTGKEAKLECRASGYPLPSVTFRKFGLDKPFVQGAQQWDDRIVIEQRYDEQKRETTGTLIISQLSTADDDLYECIAENKGGAARRNGHLTVEYSPTFAHTPMKEAWSWSKRPINLTCLAEAIPNATIRWRLNEQELENWPHFQKYGNGPQSSLLVTPTDSKYYGMYKCVATNTHGTAYHTIRLQEARVPGNILQAKLELATATTVSFILIGPSDVGGLPIKAIVVQYKEHRRPWSEAFNKTWSYESSRTQNAKYILEGLGPQTTYDFRFAAVNEVGIGHWAADFKYTMPKRSSPEEPKILHAYKLDEEGVIQSPFGDRFELRWKIPADNGEIIDRFEVKYCAVIRNEEDQWEPVKESECKTIEHRTNEVSWLELVNLQPDTYYKIELRAHNLIGFSTPNEDVIRTARGTGTFIGPDTSQLSSTLLFAILIGILLLIFIIVDVSCFFVHHAGLLHLLCGKSARKQPREDDTKMTSLYSWRFPLPYCSNKETSPSDSNSNGNNSLTDIDLKRPLPDMNFVFEGKELLNSGHRDAKIHIESSTPMIDNNGKKDTTVQYDIKKSVAKTGFAKDSAV</sequence>
<accession>A0A482WRY2</accession>
<dbReference type="OrthoDB" id="10056271at2759"/>
<dbReference type="GO" id="GO:0048812">
    <property type="term" value="P:neuron projection morphogenesis"/>
    <property type="evidence" value="ECO:0007669"/>
    <property type="project" value="UniProtKB-ARBA"/>
</dbReference>
<evidence type="ECO:0000256" key="7">
    <source>
        <dbReference type="ARBA" id="ARBA00023136"/>
    </source>
</evidence>
<dbReference type="Pfam" id="PF07679">
    <property type="entry name" value="I-set"/>
    <property type="match status" value="2"/>
</dbReference>
<evidence type="ECO:0000313" key="15">
    <source>
        <dbReference type="Proteomes" id="UP000291343"/>
    </source>
</evidence>
<dbReference type="FunCoup" id="A0A482WRY2">
    <property type="interactions" value="316"/>
</dbReference>
<dbReference type="CDD" id="cd00096">
    <property type="entry name" value="Ig"/>
    <property type="match status" value="1"/>
</dbReference>
<keyword evidence="6 11" id="KW-1133">Transmembrane helix</keyword>
<dbReference type="PANTHER" id="PTHR12231">
    <property type="entry name" value="CTX-RELATED TYPE I TRANSMEMBRANE PROTEIN"/>
    <property type="match status" value="1"/>
</dbReference>
<evidence type="ECO:0000256" key="3">
    <source>
        <dbReference type="ARBA" id="ARBA00022729"/>
    </source>
</evidence>
<evidence type="ECO:0000256" key="6">
    <source>
        <dbReference type="ARBA" id="ARBA00022989"/>
    </source>
</evidence>
<evidence type="ECO:0000256" key="2">
    <source>
        <dbReference type="ARBA" id="ARBA00022692"/>
    </source>
</evidence>